<name>B0XST8_ASPFC</name>
<dbReference type="PROSITE" id="PS51164">
    <property type="entry name" value="CBM1_2"/>
    <property type="match status" value="1"/>
</dbReference>
<dbReference type="SMART" id="SM00236">
    <property type="entry name" value="fCBD"/>
    <property type="match status" value="1"/>
</dbReference>
<dbReference type="InterPro" id="IPR000254">
    <property type="entry name" value="CBD"/>
</dbReference>
<comment type="subcellular location">
    <subcellularLocation>
        <location evidence="1">Secreted</location>
    </subcellularLocation>
</comment>
<gene>
    <name evidence="6" type="ORF">AFUB_017570</name>
</gene>
<dbReference type="InterPro" id="IPR050592">
    <property type="entry name" value="GDSL_lipolytic_enzyme"/>
</dbReference>
<dbReference type="VEuPathDB" id="FungiDB:AFUB_017570"/>
<reference evidence="6 7" key="1">
    <citation type="journal article" date="2008" name="PLoS Genet.">
        <title>Genomic islands in the pathogenic filamentous fungus Aspergillus fumigatus.</title>
        <authorList>
            <person name="Fedorova N.D."/>
            <person name="Khaldi N."/>
            <person name="Joardar V.S."/>
            <person name="Maiti R."/>
            <person name="Amedeo P."/>
            <person name="Anderson M.J."/>
            <person name="Crabtree J."/>
            <person name="Silva J.C."/>
            <person name="Badger J.H."/>
            <person name="Albarraq A."/>
            <person name="Angiuoli S."/>
            <person name="Bussey H."/>
            <person name="Bowyer P."/>
            <person name="Cotty P.J."/>
            <person name="Dyer P.S."/>
            <person name="Egan A."/>
            <person name="Galens K."/>
            <person name="Fraser-Liggett C.M."/>
            <person name="Haas B.J."/>
            <person name="Inman J.M."/>
            <person name="Kent R."/>
            <person name="Lemieux S."/>
            <person name="Malavazi I."/>
            <person name="Orvis J."/>
            <person name="Roemer T."/>
            <person name="Ronning C.M."/>
            <person name="Sundaram J.P."/>
            <person name="Sutton G."/>
            <person name="Turner G."/>
            <person name="Venter J.C."/>
            <person name="White O.R."/>
            <person name="Whitty B.R."/>
            <person name="Youngman P."/>
            <person name="Wolfe K.H."/>
            <person name="Goldman G.H."/>
            <person name="Wortman J.R."/>
            <person name="Jiang B."/>
            <person name="Denning D.W."/>
            <person name="Nierman W.C."/>
        </authorList>
    </citation>
    <scope>NUCLEOTIDE SEQUENCE [LARGE SCALE GENOMIC DNA]</scope>
    <source>
        <strain evidence="7">CBS 144.89 / FGSC A1163 / CEA10</strain>
    </source>
</reference>
<evidence type="ECO:0000256" key="4">
    <source>
        <dbReference type="SAM" id="SignalP"/>
    </source>
</evidence>
<accession>B0XST8</accession>
<dbReference type="InterPro" id="IPR035971">
    <property type="entry name" value="CBD_sf"/>
</dbReference>
<dbReference type="SUPFAM" id="SSF57180">
    <property type="entry name" value="Cellulose-binding domain"/>
    <property type="match status" value="1"/>
</dbReference>
<evidence type="ECO:0000313" key="6">
    <source>
        <dbReference type="EMBL" id="EDP53715.1"/>
    </source>
</evidence>
<dbReference type="HOGENOM" id="CLU_015101_4_2_1"/>
<keyword evidence="3 4" id="KW-0732">Signal</keyword>
<evidence type="ECO:0000256" key="3">
    <source>
        <dbReference type="ARBA" id="ARBA00022729"/>
    </source>
</evidence>
<dbReference type="Pfam" id="PF00657">
    <property type="entry name" value="Lipase_GDSL"/>
    <property type="match status" value="1"/>
</dbReference>
<dbReference type="GO" id="GO:0016788">
    <property type="term" value="F:hydrolase activity, acting on ester bonds"/>
    <property type="evidence" value="ECO:0007669"/>
    <property type="project" value="InterPro"/>
</dbReference>
<dbReference type="CDD" id="cd01846">
    <property type="entry name" value="fatty_acyltransferase_like"/>
    <property type="match status" value="1"/>
</dbReference>
<proteinExistence type="predicted"/>
<dbReference type="GO" id="GO:0030248">
    <property type="term" value="F:cellulose binding"/>
    <property type="evidence" value="ECO:0007669"/>
    <property type="project" value="InterPro"/>
</dbReference>
<dbReference type="InterPro" id="IPR001087">
    <property type="entry name" value="GDSL"/>
</dbReference>
<protein>
    <submittedName>
        <fullName evidence="6">Cellulose-binding GDSL lipase/acylhydrolase, putative</fullName>
    </submittedName>
</protein>
<dbReference type="OrthoDB" id="1600564at2759"/>
<evidence type="ECO:0000259" key="5">
    <source>
        <dbReference type="PROSITE" id="PS51164"/>
    </source>
</evidence>
<feature type="chain" id="PRO_5002760580" evidence="4">
    <location>
        <begin position="22"/>
        <end position="382"/>
    </location>
</feature>
<keyword evidence="7" id="KW-1185">Reference proteome</keyword>
<dbReference type="Pfam" id="PF00734">
    <property type="entry name" value="CBM_1"/>
    <property type="match status" value="1"/>
</dbReference>
<dbReference type="Gene3D" id="3.40.50.1110">
    <property type="entry name" value="SGNH hydrolase"/>
    <property type="match status" value="1"/>
</dbReference>
<dbReference type="PhylomeDB" id="B0XST8"/>
<dbReference type="SUPFAM" id="SSF52266">
    <property type="entry name" value="SGNH hydrolase"/>
    <property type="match status" value="1"/>
</dbReference>
<dbReference type="GO" id="GO:0005975">
    <property type="term" value="P:carbohydrate metabolic process"/>
    <property type="evidence" value="ECO:0007669"/>
    <property type="project" value="InterPro"/>
</dbReference>
<organism evidence="6 7">
    <name type="scientific">Aspergillus fumigatus (strain CBS 144.89 / FGSC A1163 / CEA10)</name>
    <name type="common">Neosartorya fumigata</name>
    <dbReference type="NCBI Taxonomy" id="451804"/>
    <lineage>
        <taxon>Eukaryota</taxon>
        <taxon>Fungi</taxon>
        <taxon>Dikarya</taxon>
        <taxon>Ascomycota</taxon>
        <taxon>Pezizomycotina</taxon>
        <taxon>Eurotiomycetes</taxon>
        <taxon>Eurotiomycetidae</taxon>
        <taxon>Eurotiales</taxon>
        <taxon>Aspergillaceae</taxon>
        <taxon>Aspergillus</taxon>
        <taxon>Aspergillus subgen. Fumigati</taxon>
    </lineage>
</organism>
<feature type="signal peptide" evidence="4">
    <location>
        <begin position="1"/>
        <end position="21"/>
    </location>
</feature>
<dbReference type="GO" id="GO:0005576">
    <property type="term" value="C:extracellular region"/>
    <property type="evidence" value="ECO:0007669"/>
    <property type="project" value="UniProtKB-SubCell"/>
</dbReference>
<sequence length="382" mass="41467">MLHISIVAVTASLALVLSANAQAALYAQCGGEGYSGPTSCVAGAVCTVWNPWYSLRSMRPWNKHCTRHCAKYDNNDNNHNNHNNHNNEHRYTHRAKVLHHFVSYPKLPTERSWAHPASGDSYSQTGFDISSTKPSASNPLGNPTLPGWTTSGGLNWVGFLVSKYNTSLTLSYNFAYGGATTNASLVAPYTSTVLSFIDQVTEFTNSIASKPSYAPWTSGNTLVGVWMGVNDVGNSYWLSNIDELLLKIMDSYFGQLQILYDAGVRNYVLLGVPPINRSPLMLAQGTDVTTAEAAVIAKYNNLIATYLAQFKSKNSGVTATVVDTQAPFNQALDNPTAYGAPDATCYNSDGTSCLWFNDYHPGIAIQDLTAQAVASALKELFF</sequence>
<dbReference type="InterPro" id="IPR036514">
    <property type="entry name" value="SGNH_hydro_sf"/>
</dbReference>
<dbReference type="AlphaFoldDB" id="B0XST8"/>
<evidence type="ECO:0000256" key="1">
    <source>
        <dbReference type="ARBA" id="ARBA00004613"/>
    </source>
</evidence>
<dbReference type="EMBL" id="DS499595">
    <property type="protein sequence ID" value="EDP53715.1"/>
    <property type="molecule type" value="Genomic_DNA"/>
</dbReference>
<feature type="domain" description="CBM1" evidence="5">
    <location>
        <begin position="21"/>
        <end position="66"/>
    </location>
</feature>
<keyword evidence="2" id="KW-0964">Secreted</keyword>
<evidence type="ECO:0000256" key="2">
    <source>
        <dbReference type="ARBA" id="ARBA00022525"/>
    </source>
</evidence>
<evidence type="ECO:0000313" key="7">
    <source>
        <dbReference type="Proteomes" id="UP000001699"/>
    </source>
</evidence>
<dbReference type="PANTHER" id="PTHR45642:SF139">
    <property type="entry name" value="SGNH HYDROLASE-TYPE ESTERASE DOMAIN-CONTAINING PROTEIN"/>
    <property type="match status" value="1"/>
</dbReference>
<dbReference type="PANTHER" id="PTHR45642">
    <property type="entry name" value="GDSL ESTERASE/LIPASE EXL3"/>
    <property type="match status" value="1"/>
</dbReference>
<dbReference type="Proteomes" id="UP000001699">
    <property type="component" value="Unassembled WGS sequence"/>
</dbReference>